<dbReference type="RefSeq" id="WP_071391072.1">
    <property type="nucleotide sequence ID" value="NZ_MLQS01000032.1"/>
</dbReference>
<dbReference type="InterPro" id="IPR008983">
    <property type="entry name" value="Tumour_necrosis_fac-like_dom"/>
</dbReference>
<evidence type="ECO:0000313" key="1">
    <source>
        <dbReference type="EMBL" id="OIJ16937.1"/>
    </source>
</evidence>
<name>A0A1S2LYZ1_9BACI</name>
<evidence type="ECO:0000313" key="2">
    <source>
        <dbReference type="Proteomes" id="UP000180057"/>
    </source>
</evidence>
<accession>A0A1S2LYZ1</accession>
<organism evidence="1 2">
    <name type="scientific">Anaerobacillus alkalidiazotrophicus</name>
    <dbReference type="NCBI Taxonomy" id="472963"/>
    <lineage>
        <taxon>Bacteria</taxon>
        <taxon>Bacillati</taxon>
        <taxon>Bacillota</taxon>
        <taxon>Bacilli</taxon>
        <taxon>Bacillales</taxon>
        <taxon>Bacillaceae</taxon>
        <taxon>Anaerobacillus</taxon>
    </lineage>
</organism>
<reference evidence="1 2" key="1">
    <citation type="submission" date="2016-10" db="EMBL/GenBank/DDBJ databases">
        <title>Draft genome sequences of four alkaliphilic bacteria belonging to the Anaerobacillus genus.</title>
        <authorList>
            <person name="Bassil N.M."/>
            <person name="Lloyd J.R."/>
        </authorList>
    </citation>
    <scope>NUCLEOTIDE SEQUENCE [LARGE SCALE GENOMIC DNA]</scope>
    <source>
        <strain evidence="1 2">DSM 22531</strain>
    </source>
</reference>
<sequence length="153" mass="15997">MAQLSSCCCNCPSISPQPVFGSLFGSNGAFTATNNTNLIFPTAGPTSGMVAAPAPTNSITIQSFGVYEISFSLTSSTNSTISGVEYYIYINGVQLSVSLISFVDQLDTVAPRNPGGKTILTTLNPNDDITVRSIVLTGTSTYINPTLVVKKIS</sequence>
<gene>
    <name evidence="1" type="ORF">BKP45_20805</name>
</gene>
<protein>
    <recommendedName>
        <fullName evidence="3">BclA C-terminal domain-containing protein</fullName>
    </recommendedName>
</protein>
<evidence type="ECO:0008006" key="3">
    <source>
        <dbReference type="Google" id="ProtNLM"/>
    </source>
</evidence>
<comment type="caution">
    <text evidence="1">The sequence shown here is derived from an EMBL/GenBank/DDBJ whole genome shotgun (WGS) entry which is preliminary data.</text>
</comment>
<dbReference type="Proteomes" id="UP000180057">
    <property type="component" value="Unassembled WGS sequence"/>
</dbReference>
<dbReference type="Gene3D" id="2.60.120.40">
    <property type="match status" value="1"/>
</dbReference>
<keyword evidence="2" id="KW-1185">Reference proteome</keyword>
<dbReference type="AlphaFoldDB" id="A0A1S2LYZ1"/>
<dbReference type="EMBL" id="MLQS01000032">
    <property type="protein sequence ID" value="OIJ16937.1"/>
    <property type="molecule type" value="Genomic_DNA"/>
</dbReference>
<proteinExistence type="predicted"/>